<dbReference type="SMART" id="SM00014">
    <property type="entry name" value="acidPPc"/>
    <property type="match status" value="2"/>
</dbReference>
<dbReference type="InterPro" id="IPR000326">
    <property type="entry name" value="PAP2/HPO"/>
</dbReference>
<keyword evidence="10" id="KW-1185">Reference proteome</keyword>
<evidence type="ECO:0000256" key="1">
    <source>
        <dbReference type="ARBA" id="ARBA00004141"/>
    </source>
</evidence>
<dbReference type="Pfam" id="PF01569">
    <property type="entry name" value="PAP2"/>
    <property type="match status" value="2"/>
</dbReference>
<proteinExistence type="inferred from homology"/>
<keyword evidence="3 7" id="KW-0812">Transmembrane</keyword>
<comment type="subcellular location">
    <subcellularLocation>
        <location evidence="1">Membrane</location>
        <topology evidence="1">Multi-pass membrane protein</topology>
    </subcellularLocation>
</comment>
<protein>
    <recommendedName>
        <fullName evidence="8">Phosphatidic acid phosphatase type 2/haloperoxidase domain-containing protein</fullName>
    </recommendedName>
</protein>
<gene>
    <name evidence="9" type="ORF">DY000_02003536</name>
</gene>
<evidence type="ECO:0000256" key="3">
    <source>
        <dbReference type="ARBA" id="ARBA00022692"/>
    </source>
</evidence>
<organism evidence="9 10">
    <name type="scientific">Brassica cretica</name>
    <name type="common">Mustard</name>
    <dbReference type="NCBI Taxonomy" id="69181"/>
    <lineage>
        <taxon>Eukaryota</taxon>
        <taxon>Viridiplantae</taxon>
        <taxon>Streptophyta</taxon>
        <taxon>Embryophyta</taxon>
        <taxon>Tracheophyta</taxon>
        <taxon>Spermatophyta</taxon>
        <taxon>Magnoliopsida</taxon>
        <taxon>eudicotyledons</taxon>
        <taxon>Gunneridae</taxon>
        <taxon>Pentapetalae</taxon>
        <taxon>rosids</taxon>
        <taxon>malvids</taxon>
        <taxon>Brassicales</taxon>
        <taxon>Brassicaceae</taxon>
        <taxon>Brassiceae</taxon>
        <taxon>Brassica</taxon>
    </lineage>
</organism>
<evidence type="ECO:0000259" key="8">
    <source>
        <dbReference type="SMART" id="SM00014"/>
    </source>
</evidence>
<feature type="transmembrane region" description="Helical" evidence="7">
    <location>
        <begin position="188"/>
        <end position="207"/>
    </location>
</feature>
<evidence type="ECO:0000313" key="9">
    <source>
        <dbReference type="EMBL" id="KAF3551353.1"/>
    </source>
</evidence>
<comment type="similarity">
    <text evidence="2">Belongs to the PA-phosphatase related phosphoesterase family.</text>
</comment>
<evidence type="ECO:0000256" key="6">
    <source>
        <dbReference type="SAM" id="MobiDB-lite"/>
    </source>
</evidence>
<dbReference type="Proteomes" id="UP000266723">
    <property type="component" value="Unassembled WGS sequence"/>
</dbReference>
<feature type="region of interest" description="Disordered" evidence="6">
    <location>
        <begin position="514"/>
        <end position="540"/>
    </location>
</feature>
<evidence type="ECO:0000256" key="2">
    <source>
        <dbReference type="ARBA" id="ARBA00008816"/>
    </source>
</evidence>
<feature type="transmembrane region" description="Helical" evidence="7">
    <location>
        <begin position="219"/>
        <end position="237"/>
    </location>
</feature>
<feature type="compositionally biased region" description="Low complexity" evidence="6">
    <location>
        <begin position="266"/>
        <end position="278"/>
    </location>
</feature>
<comment type="caution">
    <text evidence="9">The sequence shown here is derived from an EMBL/GenBank/DDBJ whole genome shotgun (WGS) entry which is preliminary data.</text>
</comment>
<dbReference type="InterPro" id="IPR036938">
    <property type="entry name" value="PAP2/HPO_sf"/>
</dbReference>
<name>A0ABQ7CJI5_BRACR</name>
<keyword evidence="5 7" id="KW-0472">Membrane</keyword>
<feature type="region of interest" description="Disordered" evidence="6">
    <location>
        <begin position="266"/>
        <end position="288"/>
    </location>
</feature>
<dbReference type="PANTHER" id="PTHR10165">
    <property type="entry name" value="LIPID PHOSPHATE PHOSPHATASE"/>
    <property type="match status" value="1"/>
</dbReference>
<feature type="domain" description="Phosphatidic acid phosphatase type 2/haloperoxidase" evidence="8">
    <location>
        <begin position="95"/>
        <end position="234"/>
    </location>
</feature>
<dbReference type="SUPFAM" id="SSF48317">
    <property type="entry name" value="Acid phosphatase/Vanadium-dependent haloperoxidase"/>
    <property type="match status" value="2"/>
</dbReference>
<dbReference type="InterPro" id="IPR043216">
    <property type="entry name" value="PAP-like"/>
</dbReference>
<evidence type="ECO:0000313" key="10">
    <source>
        <dbReference type="Proteomes" id="UP000266723"/>
    </source>
</evidence>
<accession>A0ABQ7CJI5</accession>
<sequence length="564" mass="63623">MAAENGFLTQFVDETTFYNRIVLSHLLPANLWEPLPRFLQTWLRSYLTGNLFYFISGFLWCFYIYYLKRNVYIPEDSIPTRKAMIQQILVAVKGMPWYTLFPTVSEYMIERGWTKCYSTLDQFNWFLCFVYIVYDSLGDVICHGDKSVIREGHKSFPSGHTSWSFAGLGFLSLYLSGKIRAFDGKGHVAKLCIVILPLLVAALVGISRVDDYWHHWQDVFAGGLLGLVVSTFCYLQFFPPPYRTEAWGPYAYFLVLEAARAQAQAQAAENEAAQRPPQGDNGEEEDGGFMGLHLVDNPSMRREEADVEAGRVPSIEIIEETSFIPSSIDSSFFQQKVEENGYVYGSDRRFAFFLRLPSLSSSGIQIFRSFHGFHDSLRFYVYDSLGDVICHGDKSVIREGHKSFPSGHTSWSFAGLGFLSLYLSGKIRAFDGKGHVAKLCIVILPLLVAALVGISRVDDYWHHWQDVFAGGLLGLVVSTFCYLQFFPPPYRTEAWGPYAYFLVLEAAQAQAQAAENEAVQRPPQGDNGEEEDGGFMGLHLVDNPSMRREEAEADVEAGRVPSRG</sequence>
<dbReference type="Gene3D" id="1.20.144.10">
    <property type="entry name" value="Phosphatidic acid phosphatase type 2/haloperoxidase"/>
    <property type="match status" value="2"/>
</dbReference>
<feature type="transmembrane region" description="Helical" evidence="7">
    <location>
        <begin position="46"/>
        <end position="66"/>
    </location>
</feature>
<dbReference type="EMBL" id="QGKV02000832">
    <property type="protein sequence ID" value="KAF3551353.1"/>
    <property type="molecule type" value="Genomic_DNA"/>
</dbReference>
<evidence type="ECO:0000256" key="7">
    <source>
        <dbReference type="SAM" id="Phobius"/>
    </source>
</evidence>
<dbReference type="PANTHER" id="PTHR10165:SF203">
    <property type="entry name" value="LIPID PHOSPHATE PHOSPHATASE 3, CHLOROPLASTIC-RELATED"/>
    <property type="match status" value="1"/>
</dbReference>
<feature type="transmembrane region" description="Helical" evidence="7">
    <location>
        <begin position="436"/>
        <end position="455"/>
    </location>
</feature>
<feature type="transmembrane region" description="Helical" evidence="7">
    <location>
        <begin position="467"/>
        <end position="485"/>
    </location>
</feature>
<feature type="domain" description="Phosphatidic acid phosphatase type 2/haloperoxidase" evidence="8">
    <location>
        <begin position="364"/>
        <end position="482"/>
    </location>
</feature>
<dbReference type="CDD" id="cd03390">
    <property type="entry name" value="PAP2_containing_1_like"/>
    <property type="match status" value="2"/>
</dbReference>
<evidence type="ECO:0000256" key="4">
    <source>
        <dbReference type="ARBA" id="ARBA00022989"/>
    </source>
</evidence>
<reference evidence="9 10" key="1">
    <citation type="journal article" date="2020" name="BMC Genomics">
        <title>Intraspecific diversification of the crop wild relative Brassica cretica Lam. using demographic model selection.</title>
        <authorList>
            <person name="Kioukis A."/>
            <person name="Michalopoulou V.A."/>
            <person name="Briers L."/>
            <person name="Pirintsos S."/>
            <person name="Studholme D.J."/>
            <person name="Pavlidis P."/>
            <person name="Sarris P.F."/>
        </authorList>
    </citation>
    <scope>NUCLEOTIDE SEQUENCE [LARGE SCALE GENOMIC DNA]</scope>
    <source>
        <strain evidence="10">cv. PFS-1207/04</strain>
    </source>
</reference>
<evidence type="ECO:0000256" key="5">
    <source>
        <dbReference type="ARBA" id="ARBA00023136"/>
    </source>
</evidence>
<keyword evidence="4 7" id="KW-1133">Transmembrane helix</keyword>